<reference evidence="1 2" key="1">
    <citation type="journal article" date="2023" name="Sci. Data">
        <title>Genome assembly of the Korean intertidal mud-creeper Batillaria attramentaria.</title>
        <authorList>
            <person name="Patra A.K."/>
            <person name="Ho P.T."/>
            <person name="Jun S."/>
            <person name="Lee S.J."/>
            <person name="Kim Y."/>
            <person name="Won Y.J."/>
        </authorList>
    </citation>
    <scope>NUCLEOTIDE SEQUENCE [LARGE SCALE GENOMIC DNA]</scope>
    <source>
        <strain evidence="1">Wonlab-2016</strain>
    </source>
</reference>
<name>A0ABD0LM26_9CAEN</name>
<sequence length="77" mass="8242">MKGSLILHVQPASGSQDRCGRDVGAVCCWAPWLVSRAATRLNAPHLIRTWSSLYGPQGVQSAAQWDLPATTPSAGKR</sequence>
<evidence type="ECO:0000313" key="1">
    <source>
        <dbReference type="EMBL" id="KAK7500644.1"/>
    </source>
</evidence>
<evidence type="ECO:0000313" key="2">
    <source>
        <dbReference type="Proteomes" id="UP001519460"/>
    </source>
</evidence>
<protein>
    <submittedName>
        <fullName evidence="1">Uncharacterized protein</fullName>
    </submittedName>
</protein>
<accession>A0ABD0LM26</accession>
<comment type="caution">
    <text evidence="1">The sequence shown here is derived from an EMBL/GenBank/DDBJ whole genome shotgun (WGS) entry which is preliminary data.</text>
</comment>
<proteinExistence type="predicted"/>
<dbReference type="AlphaFoldDB" id="A0ABD0LM26"/>
<dbReference type="Proteomes" id="UP001519460">
    <property type="component" value="Unassembled WGS sequence"/>
</dbReference>
<organism evidence="1 2">
    <name type="scientific">Batillaria attramentaria</name>
    <dbReference type="NCBI Taxonomy" id="370345"/>
    <lineage>
        <taxon>Eukaryota</taxon>
        <taxon>Metazoa</taxon>
        <taxon>Spiralia</taxon>
        <taxon>Lophotrochozoa</taxon>
        <taxon>Mollusca</taxon>
        <taxon>Gastropoda</taxon>
        <taxon>Caenogastropoda</taxon>
        <taxon>Sorbeoconcha</taxon>
        <taxon>Cerithioidea</taxon>
        <taxon>Batillariidae</taxon>
        <taxon>Batillaria</taxon>
    </lineage>
</organism>
<keyword evidence="2" id="KW-1185">Reference proteome</keyword>
<dbReference type="EMBL" id="JACVVK020000036">
    <property type="protein sequence ID" value="KAK7500644.1"/>
    <property type="molecule type" value="Genomic_DNA"/>
</dbReference>
<gene>
    <name evidence="1" type="ORF">BaRGS_00008219</name>
</gene>